<dbReference type="InterPro" id="IPR005325">
    <property type="entry name" value="DUF308_memb"/>
</dbReference>
<evidence type="ECO:0000313" key="3">
    <source>
        <dbReference type="Proteomes" id="UP000649829"/>
    </source>
</evidence>
<dbReference type="AlphaFoldDB" id="A0A917T9K5"/>
<comment type="caution">
    <text evidence="2">The sequence shown here is derived from an EMBL/GenBank/DDBJ whole genome shotgun (WGS) entry which is preliminary data.</text>
</comment>
<feature type="transmembrane region" description="Helical" evidence="1">
    <location>
        <begin position="139"/>
        <end position="165"/>
    </location>
</feature>
<keyword evidence="1" id="KW-0472">Membrane</keyword>
<protein>
    <recommendedName>
        <fullName evidence="4">HdeD family acid-resistance protein</fullName>
    </recommendedName>
</protein>
<name>A0A917T9K5_9RHOB</name>
<feature type="transmembrane region" description="Helical" evidence="1">
    <location>
        <begin position="85"/>
        <end position="108"/>
    </location>
</feature>
<evidence type="ECO:0000313" key="2">
    <source>
        <dbReference type="EMBL" id="GGM15507.1"/>
    </source>
</evidence>
<reference evidence="2" key="2">
    <citation type="submission" date="2020-09" db="EMBL/GenBank/DDBJ databases">
        <authorList>
            <person name="Sun Q."/>
            <person name="Zhou Y."/>
        </authorList>
    </citation>
    <scope>NUCLEOTIDE SEQUENCE</scope>
    <source>
        <strain evidence="2">CGMCC 1.6293</strain>
    </source>
</reference>
<reference evidence="2" key="1">
    <citation type="journal article" date="2014" name="Int. J. Syst. Evol. Microbiol.">
        <title>Complete genome sequence of Corynebacterium casei LMG S-19264T (=DSM 44701T), isolated from a smear-ripened cheese.</title>
        <authorList>
            <consortium name="US DOE Joint Genome Institute (JGI-PGF)"/>
            <person name="Walter F."/>
            <person name="Albersmeier A."/>
            <person name="Kalinowski J."/>
            <person name="Ruckert C."/>
        </authorList>
    </citation>
    <scope>NUCLEOTIDE SEQUENCE</scope>
    <source>
        <strain evidence="2">CGMCC 1.6293</strain>
    </source>
</reference>
<evidence type="ECO:0008006" key="4">
    <source>
        <dbReference type="Google" id="ProtNLM"/>
    </source>
</evidence>
<dbReference type="RefSeq" id="WP_051630549.1">
    <property type="nucleotide sequence ID" value="NZ_BMLF01000007.1"/>
</dbReference>
<proteinExistence type="predicted"/>
<dbReference type="GO" id="GO:0005886">
    <property type="term" value="C:plasma membrane"/>
    <property type="evidence" value="ECO:0007669"/>
    <property type="project" value="TreeGrafter"/>
</dbReference>
<keyword evidence="1" id="KW-0812">Transmembrane</keyword>
<feature type="transmembrane region" description="Helical" evidence="1">
    <location>
        <begin position="61"/>
        <end position="79"/>
    </location>
</feature>
<accession>A0A917T9K5</accession>
<feature type="transmembrane region" description="Helical" evidence="1">
    <location>
        <begin position="115"/>
        <end position="133"/>
    </location>
</feature>
<sequence length="178" mass="19288">MRYWYLWFGLGVLSVVGGVLALFNPFAASVTAEQLVAWFFLIGGILQVIAIFQVSGWGARLWNIFLAVVYIWMGITLLANPLAGVLTLTFVAAILFLASGIAKIFYAFSMTQYRWMMVLSGAISIILAIMIFANYPGSAVVSLGILLAVELLTTGVALMTFGLALKNNPEVVNPTVEV</sequence>
<dbReference type="Proteomes" id="UP000649829">
    <property type="component" value="Unassembled WGS sequence"/>
</dbReference>
<dbReference type="InterPro" id="IPR052712">
    <property type="entry name" value="Acid_resist_chaperone_HdeD"/>
</dbReference>
<gene>
    <name evidence="2" type="ORF">GCM10011534_41970</name>
</gene>
<dbReference type="PANTHER" id="PTHR34989:SF1">
    <property type="entry name" value="PROTEIN HDED"/>
    <property type="match status" value="1"/>
</dbReference>
<dbReference type="Pfam" id="PF03729">
    <property type="entry name" value="DUF308"/>
    <property type="match status" value="1"/>
</dbReference>
<keyword evidence="3" id="KW-1185">Reference proteome</keyword>
<dbReference type="EMBL" id="BMLF01000007">
    <property type="protein sequence ID" value="GGM15507.1"/>
    <property type="molecule type" value="Genomic_DNA"/>
</dbReference>
<keyword evidence="1" id="KW-1133">Transmembrane helix</keyword>
<feature type="transmembrane region" description="Helical" evidence="1">
    <location>
        <begin position="35"/>
        <end position="54"/>
    </location>
</feature>
<feature type="transmembrane region" description="Helical" evidence="1">
    <location>
        <begin position="5"/>
        <end position="23"/>
    </location>
</feature>
<evidence type="ECO:0000256" key="1">
    <source>
        <dbReference type="SAM" id="Phobius"/>
    </source>
</evidence>
<organism evidence="2 3">
    <name type="scientific">Pseudooceanicola nanhaiensis</name>
    <dbReference type="NCBI Taxonomy" id="375761"/>
    <lineage>
        <taxon>Bacteria</taxon>
        <taxon>Pseudomonadati</taxon>
        <taxon>Pseudomonadota</taxon>
        <taxon>Alphaproteobacteria</taxon>
        <taxon>Rhodobacterales</taxon>
        <taxon>Paracoccaceae</taxon>
        <taxon>Pseudooceanicola</taxon>
    </lineage>
</organism>
<dbReference type="PANTHER" id="PTHR34989">
    <property type="entry name" value="PROTEIN HDED"/>
    <property type="match status" value="1"/>
</dbReference>